<reference evidence="2 3" key="1">
    <citation type="submission" date="2021-06" db="EMBL/GenBank/DDBJ databases">
        <authorList>
            <person name="Palmer J.M."/>
        </authorList>
    </citation>
    <scope>NUCLEOTIDE SEQUENCE [LARGE SCALE GENOMIC DNA]</scope>
    <source>
        <strain evidence="2 3">AS_MEX2019</strain>
        <tissue evidence="2">Muscle</tissue>
    </source>
</reference>
<organism evidence="2 3">
    <name type="scientific">Ameca splendens</name>
    <dbReference type="NCBI Taxonomy" id="208324"/>
    <lineage>
        <taxon>Eukaryota</taxon>
        <taxon>Metazoa</taxon>
        <taxon>Chordata</taxon>
        <taxon>Craniata</taxon>
        <taxon>Vertebrata</taxon>
        <taxon>Euteleostomi</taxon>
        <taxon>Actinopterygii</taxon>
        <taxon>Neopterygii</taxon>
        <taxon>Teleostei</taxon>
        <taxon>Neoteleostei</taxon>
        <taxon>Acanthomorphata</taxon>
        <taxon>Ovalentaria</taxon>
        <taxon>Atherinomorphae</taxon>
        <taxon>Cyprinodontiformes</taxon>
        <taxon>Goodeidae</taxon>
        <taxon>Ameca</taxon>
    </lineage>
</organism>
<sequence length="104" mass="11446">QQTAKPAKTPQTAPAGPAHQSTRGIHAPAGYLGHAGQLLQAKHNLPAIPVQSQDMLRHPTHPTANCSRRPTMGQNHRRKQWKKVLGFNSQPERFCMEFACSPHA</sequence>
<gene>
    <name evidence="2" type="ORF">AMECASPLE_030983</name>
</gene>
<feature type="compositionally biased region" description="Polar residues" evidence="1">
    <location>
        <begin position="62"/>
        <end position="74"/>
    </location>
</feature>
<proteinExistence type="predicted"/>
<feature type="region of interest" description="Disordered" evidence="1">
    <location>
        <begin position="1"/>
        <end position="31"/>
    </location>
</feature>
<evidence type="ECO:0000313" key="3">
    <source>
        <dbReference type="Proteomes" id="UP001469553"/>
    </source>
</evidence>
<dbReference type="EMBL" id="JAHRIP010088419">
    <property type="protein sequence ID" value="MEQ2316275.1"/>
    <property type="molecule type" value="Genomic_DNA"/>
</dbReference>
<accession>A0ABV1ADM7</accession>
<feature type="region of interest" description="Disordered" evidence="1">
    <location>
        <begin position="50"/>
        <end position="78"/>
    </location>
</feature>
<keyword evidence="3" id="KW-1185">Reference proteome</keyword>
<feature type="non-terminal residue" evidence="2">
    <location>
        <position position="1"/>
    </location>
</feature>
<comment type="caution">
    <text evidence="2">The sequence shown here is derived from an EMBL/GenBank/DDBJ whole genome shotgun (WGS) entry which is preliminary data.</text>
</comment>
<name>A0ABV1ADM7_9TELE</name>
<feature type="compositionally biased region" description="Low complexity" evidence="1">
    <location>
        <begin position="1"/>
        <end position="15"/>
    </location>
</feature>
<dbReference type="Proteomes" id="UP001469553">
    <property type="component" value="Unassembled WGS sequence"/>
</dbReference>
<evidence type="ECO:0000313" key="2">
    <source>
        <dbReference type="EMBL" id="MEQ2316275.1"/>
    </source>
</evidence>
<protein>
    <submittedName>
        <fullName evidence="2">Uncharacterized protein</fullName>
    </submittedName>
</protein>
<evidence type="ECO:0000256" key="1">
    <source>
        <dbReference type="SAM" id="MobiDB-lite"/>
    </source>
</evidence>